<dbReference type="PROSITE" id="PS51032">
    <property type="entry name" value="AP2_ERF"/>
    <property type="match status" value="1"/>
</dbReference>
<feature type="compositionally biased region" description="Basic and acidic residues" evidence="6">
    <location>
        <begin position="169"/>
        <end position="179"/>
    </location>
</feature>
<reference evidence="8" key="1">
    <citation type="submission" date="2022-02" db="EMBL/GenBank/DDBJ databases">
        <authorList>
            <person name="Henning P.M."/>
            <person name="McCubbin A.G."/>
            <person name="Shore J.S."/>
        </authorList>
    </citation>
    <scope>NUCLEOTIDE SEQUENCE</scope>
    <source>
        <strain evidence="8">F60SS</strain>
        <tissue evidence="8">Leaves</tissue>
    </source>
</reference>
<feature type="region of interest" description="Disordered" evidence="6">
    <location>
        <begin position="291"/>
        <end position="320"/>
    </location>
</feature>
<dbReference type="PANTHER" id="PTHR31194">
    <property type="entry name" value="SHN SHINE , DNA BINDING / TRANSCRIPTION FACTOR"/>
    <property type="match status" value="1"/>
</dbReference>
<feature type="compositionally biased region" description="Acidic residues" evidence="6">
    <location>
        <begin position="202"/>
        <end position="213"/>
    </location>
</feature>
<accession>A0A9Q0JLG7</accession>
<feature type="region of interest" description="Disordered" evidence="6">
    <location>
        <begin position="169"/>
        <end position="213"/>
    </location>
</feature>
<evidence type="ECO:0000313" key="8">
    <source>
        <dbReference type="EMBL" id="KAJ4845327.1"/>
    </source>
</evidence>
<dbReference type="GO" id="GO:0003700">
    <property type="term" value="F:DNA-binding transcription factor activity"/>
    <property type="evidence" value="ECO:0007669"/>
    <property type="project" value="InterPro"/>
</dbReference>
<dbReference type="Gene3D" id="3.30.730.10">
    <property type="entry name" value="AP2/ERF domain"/>
    <property type="match status" value="1"/>
</dbReference>
<dbReference type="GO" id="GO:0003677">
    <property type="term" value="F:DNA binding"/>
    <property type="evidence" value="ECO:0007669"/>
    <property type="project" value="UniProtKB-KW"/>
</dbReference>
<dbReference type="PANTHER" id="PTHR31194:SF197">
    <property type="entry name" value="OS12G0582900 PROTEIN"/>
    <property type="match status" value="1"/>
</dbReference>
<evidence type="ECO:0000256" key="4">
    <source>
        <dbReference type="ARBA" id="ARBA00023163"/>
    </source>
</evidence>
<evidence type="ECO:0000313" key="9">
    <source>
        <dbReference type="Proteomes" id="UP001141552"/>
    </source>
</evidence>
<dbReference type="InterPro" id="IPR036955">
    <property type="entry name" value="AP2/ERF_dom_sf"/>
</dbReference>
<dbReference type="SMART" id="SM00380">
    <property type="entry name" value="AP2"/>
    <property type="match status" value="1"/>
</dbReference>
<name>A0A9Q0JLG7_9ROSI</name>
<gene>
    <name evidence="8" type="ORF">Tsubulata_033063</name>
</gene>
<evidence type="ECO:0000256" key="5">
    <source>
        <dbReference type="ARBA" id="ARBA00023242"/>
    </source>
</evidence>
<sequence length="320" mass="35616">MAWDEMVKEAAAAAALGGARRARKRFVGVQQRPWGKWVAEIKDTIQKIRVWFGTFQTAEEANTRTNFWPCEQTSSTTPALPPKITNLLLQTLKARNNPCTSSSTPLPIHQQENQDVEEYREEATDFSDTQFTDFLNDPEDHTVCNDNFNSTSDDAMDCMTTSLESCLTEKEDSGGREGDFDYNCSNVTQSASGDGNNLGGEGETEDPEGEEEGMGMSALDFQFVDDFSSSSFHSPFEIVAEIEEPMKPENYGDEPSLLTAAMKRMKYERKFSASLYAFNGIPECRRLKLASAGNANGGGRSDHLSRLQNACKKNKEEKKK</sequence>
<proteinExistence type="predicted"/>
<keyword evidence="9" id="KW-1185">Reference proteome</keyword>
<dbReference type="OrthoDB" id="773121at2759"/>
<dbReference type="GO" id="GO:0005634">
    <property type="term" value="C:nucleus"/>
    <property type="evidence" value="ECO:0007669"/>
    <property type="project" value="UniProtKB-SubCell"/>
</dbReference>
<dbReference type="AlphaFoldDB" id="A0A9Q0JLG7"/>
<comment type="subcellular location">
    <subcellularLocation>
        <location evidence="1">Nucleus</location>
    </subcellularLocation>
</comment>
<dbReference type="SUPFAM" id="SSF54171">
    <property type="entry name" value="DNA-binding domain"/>
    <property type="match status" value="1"/>
</dbReference>
<keyword evidence="5" id="KW-0539">Nucleus</keyword>
<evidence type="ECO:0000256" key="3">
    <source>
        <dbReference type="ARBA" id="ARBA00023125"/>
    </source>
</evidence>
<feature type="domain" description="AP2/ERF" evidence="7">
    <location>
        <begin position="25"/>
        <end position="61"/>
    </location>
</feature>
<keyword evidence="4" id="KW-0804">Transcription</keyword>
<protein>
    <recommendedName>
        <fullName evidence="7">AP2/ERF domain-containing protein</fullName>
    </recommendedName>
</protein>
<dbReference type="InterPro" id="IPR016177">
    <property type="entry name" value="DNA-bd_dom_sf"/>
</dbReference>
<dbReference type="CDD" id="cd00018">
    <property type="entry name" value="AP2"/>
    <property type="match status" value="1"/>
</dbReference>
<dbReference type="Proteomes" id="UP001141552">
    <property type="component" value="Unassembled WGS sequence"/>
</dbReference>
<evidence type="ECO:0000256" key="2">
    <source>
        <dbReference type="ARBA" id="ARBA00023015"/>
    </source>
</evidence>
<reference evidence="8" key="2">
    <citation type="journal article" date="2023" name="Plants (Basel)">
        <title>Annotation of the Turnera subulata (Passifloraceae) Draft Genome Reveals the S-Locus Evolved after the Divergence of Turneroideae from Passifloroideae in a Stepwise Manner.</title>
        <authorList>
            <person name="Henning P.M."/>
            <person name="Roalson E.H."/>
            <person name="Mir W."/>
            <person name="McCubbin A.G."/>
            <person name="Shore J.S."/>
        </authorList>
    </citation>
    <scope>NUCLEOTIDE SEQUENCE</scope>
    <source>
        <strain evidence="8">F60SS</strain>
    </source>
</reference>
<organism evidence="8 9">
    <name type="scientific">Turnera subulata</name>
    <dbReference type="NCBI Taxonomy" id="218843"/>
    <lineage>
        <taxon>Eukaryota</taxon>
        <taxon>Viridiplantae</taxon>
        <taxon>Streptophyta</taxon>
        <taxon>Embryophyta</taxon>
        <taxon>Tracheophyta</taxon>
        <taxon>Spermatophyta</taxon>
        <taxon>Magnoliopsida</taxon>
        <taxon>eudicotyledons</taxon>
        <taxon>Gunneridae</taxon>
        <taxon>Pentapetalae</taxon>
        <taxon>rosids</taxon>
        <taxon>fabids</taxon>
        <taxon>Malpighiales</taxon>
        <taxon>Passifloraceae</taxon>
        <taxon>Turnera</taxon>
    </lineage>
</organism>
<keyword evidence="2" id="KW-0805">Transcription regulation</keyword>
<dbReference type="InterPro" id="IPR050913">
    <property type="entry name" value="AP2/ERF_ERF"/>
</dbReference>
<keyword evidence="3" id="KW-0238">DNA-binding</keyword>
<dbReference type="InterPro" id="IPR001471">
    <property type="entry name" value="AP2/ERF_dom"/>
</dbReference>
<comment type="caution">
    <text evidence="8">The sequence shown here is derived from an EMBL/GenBank/DDBJ whole genome shotgun (WGS) entry which is preliminary data.</text>
</comment>
<evidence type="ECO:0000256" key="6">
    <source>
        <dbReference type="SAM" id="MobiDB-lite"/>
    </source>
</evidence>
<feature type="compositionally biased region" description="Polar residues" evidence="6">
    <location>
        <begin position="183"/>
        <end position="195"/>
    </location>
</feature>
<evidence type="ECO:0000256" key="1">
    <source>
        <dbReference type="ARBA" id="ARBA00004123"/>
    </source>
</evidence>
<dbReference type="PRINTS" id="PR00367">
    <property type="entry name" value="ETHRSPELEMNT"/>
</dbReference>
<evidence type="ECO:0000259" key="7">
    <source>
        <dbReference type="PROSITE" id="PS51032"/>
    </source>
</evidence>
<dbReference type="EMBL" id="JAKUCV010001717">
    <property type="protein sequence ID" value="KAJ4845327.1"/>
    <property type="molecule type" value="Genomic_DNA"/>
</dbReference>